<evidence type="ECO:0000256" key="4">
    <source>
        <dbReference type="ARBA" id="ARBA00022741"/>
    </source>
</evidence>
<evidence type="ECO:0000256" key="9">
    <source>
        <dbReference type="RuleBase" id="RU003811"/>
    </source>
</evidence>
<comment type="similarity">
    <text evidence="2 7 8">In the C-terminal section; belongs to the NAD synthetase family.</text>
</comment>
<feature type="binding site" evidence="7">
    <location>
        <position position="118"/>
    </location>
    <ligand>
        <name>L-glutamine</name>
        <dbReference type="ChEBI" id="CHEBI:58359"/>
    </ligand>
</feature>
<accession>A0ABT3PPI0</accession>
<dbReference type="PANTHER" id="PTHR23090">
    <property type="entry name" value="NH 3 /GLUTAMINE-DEPENDENT NAD + SYNTHETASE"/>
    <property type="match status" value="1"/>
</dbReference>
<evidence type="ECO:0000256" key="7">
    <source>
        <dbReference type="HAMAP-Rule" id="MF_02090"/>
    </source>
</evidence>
<dbReference type="InterPro" id="IPR036526">
    <property type="entry name" value="C-N_Hydrolase_sf"/>
</dbReference>
<comment type="pathway">
    <text evidence="1 7 8">Cofactor biosynthesis; NAD(+) biosynthesis; NAD(+) from deamido-NAD(+) (L-Gln route): step 1/1.</text>
</comment>
<evidence type="ECO:0000259" key="10">
    <source>
        <dbReference type="PROSITE" id="PS50263"/>
    </source>
</evidence>
<evidence type="ECO:0000313" key="11">
    <source>
        <dbReference type="EMBL" id="MCW9707772.1"/>
    </source>
</evidence>
<dbReference type="InterPro" id="IPR003694">
    <property type="entry name" value="NAD_synthase"/>
</dbReference>
<comment type="caution">
    <text evidence="7">Lacks conserved residue(s) required for the propagation of feature annotation.</text>
</comment>
<evidence type="ECO:0000256" key="3">
    <source>
        <dbReference type="ARBA" id="ARBA00022598"/>
    </source>
</evidence>
<dbReference type="InterPro" id="IPR014445">
    <property type="entry name" value="Gln-dep_NAD_synthase"/>
</dbReference>
<dbReference type="PANTHER" id="PTHR23090:SF9">
    <property type="entry name" value="GLUTAMINE-DEPENDENT NAD(+) SYNTHETASE"/>
    <property type="match status" value="1"/>
</dbReference>
<dbReference type="InterPro" id="IPR022310">
    <property type="entry name" value="NAD/GMP_synthase"/>
</dbReference>
<dbReference type="PROSITE" id="PS50263">
    <property type="entry name" value="CN_HYDROLASE"/>
    <property type="match status" value="1"/>
</dbReference>
<dbReference type="CDD" id="cd07570">
    <property type="entry name" value="GAT_Gln-NAD-synth"/>
    <property type="match status" value="1"/>
</dbReference>
<feature type="binding site" evidence="7">
    <location>
        <position position="383"/>
    </location>
    <ligand>
        <name>deamido-NAD(+)</name>
        <dbReference type="ChEBI" id="CHEBI:58437"/>
        <note>ligand shared between two neighboring subunits</note>
    </ligand>
</feature>
<dbReference type="CDD" id="cd00553">
    <property type="entry name" value="NAD_synthase"/>
    <property type="match status" value="1"/>
</dbReference>
<keyword evidence="5 7" id="KW-0067">ATP-binding</keyword>
<dbReference type="SUPFAM" id="SSF52402">
    <property type="entry name" value="Adenine nucleotide alpha hydrolases-like"/>
    <property type="match status" value="1"/>
</dbReference>
<dbReference type="PIRSF" id="PIRSF006630">
    <property type="entry name" value="NADS_GAT"/>
    <property type="match status" value="1"/>
</dbReference>
<organism evidence="11 12">
    <name type="scientific">Fodinibius salsisoli</name>
    <dbReference type="NCBI Taxonomy" id="2820877"/>
    <lineage>
        <taxon>Bacteria</taxon>
        <taxon>Pseudomonadati</taxon>
        <taxon>Balneolota</taxon>
        <taxon>Balneolia</taxon>
        <taxon>Balneolales</taxon>
        <taxon>Balneolaceae</taxon>
        <taxon>Fodinibius</taxon>
    </lineage>
</organism>
<dbReference type="SUPFAM" id="SSF56317">
    <property type="entry name" value="Carbon-nitrogen hydrolase"/>
    <property type="match status" value="1"/>
</dbReference>
<feature type="binding site" evidence="7">
    <location>
        <begin position="300"/>
        <end position="307"/>
    </location>
    <ligand>
        <name>ATP</name>
        <dbReference type="ChEBI" id="CHEBI:30616"/>
    </ligand>
</feature>
<comment type="catalytic activity">
    <reaction evidence="7 8">
        <text>deamido-NAD(+) + L-glutamine + ATP + H2O = L-glutamate + AMP + diphosphate + NAD(+) + H(+)</text>
        <dbReference type="Rhea" id="RHEA:24384"/>
        <dbReference type="ChEBI" id="CHEBI:15377"/>
        <dbReference type="ChEBI" id="CHEBI:15378"/>
        <dbReference type="ChEBI" id="CHEBI:29985"/>
        <dbReference type="ChEBI" id="CHEBI:30616"/>
        <dbReference type="ChEBI" id="CHEBI:33019"/>
        <dbReference type="ChEBI" id="CHEBI:57540"/>
        <dbReference type="ChEBI" id="CHEBI:58359"/>
        <dbReference type="ChEBI" id="CHEBI:58437"/>
        <dbReference type="ChEBI" id="CHEBI:456215"/>
        <dbReference type="EC" id="6.3.5.1"/>
    </reaction>
</comment>
<feature type="binding site" evidence="7">
    <location>
        <position position="412"/>
    </location>
    <ligand>
        <name>deamido-NAD(+)</name>
        <dbReference type="ChEBI" id="CHEBI:58437"/>
        <note>ligand shared between two neighboring subunits</note>
    </ligand>
</feature>
<evidence type="ECO:0000256" key="5">
    <source>
        <dbReference type="ARBA" id="ARBA00022840"/>
    </source>
</evidence>
<feature type="binding site" evidence="7">
    <location>
        <position position="185"/>
    </location>
    <ligand>
        <name>L-glutamine</name>
        <dbReference type="ChEBI" id="CHEBI:58359"/>
    </ligand>
</feature>
<evidence type="ECO:0000256" key="2">
    <source>
        <dbReference type="ARBA" id="ARBA00007145"/>
    </source>
</evidence>
<comment type="function">
    <text evidence="7">Catalyzes the ATP-dependent amidation of deamido-NAD to form NAD. Uses L-glutamine as a nitrogen source.</text>
</comment>
<dbReference type="EC" id="6.3.5.1" evidence="7 8"/>
<dbReference type="Pfam" id="PF00795">
    <property type="entry name" value="CN_hydrolase"/>
    <property type="match status" value="1"/>
</dbReference>
<dbReference type="Gene3D" id="3.60.110.10">
    <property type="entry name" value="Carbon-nitrogen hydrolase"/>
    <property type="match status" value="1"/>
</dbReference>
<dbReference type="NCBIfam" id="NF010588">
    <property type="entry name" value="PRK13981.1"/>
    <property type="match status" value="1"/>
</dbReference>
<dbReference type="InterPro" id="IPR014729">
    <property type="entry name" value="Rossmann-like_a/b/a_fold"/>
</dbReference>
<dbReference type="HAMAP" id="MF_02090">
    <property type="entry name" value="NadE_glutamine_dep"/>
    <property type="match status" value="1"/>
</dbReference>
<feature type="active site" description="For glutaminase activity" evidence="7">
    <location>
        <position position="112"/>
    </location>
</feature>
<name>A0ABT3PPI0_9BACT</name>
<comment type="caution">
    <text evidence="11">The sequence shown here is derived from an EMBL/GenBank/DDBJ whole genome shotgun (WGS) entry which is preliminary data.</text>
</comment>
<keyword evidence="4 7" id="KW-0547">Nucleotide-binding</keyword>
<feature type="binding site" evidence="7">
    <location>
        <position position="191"/>
    </location>
    <ligand>
        <name>L-glutamine</name>
        <dbReference type="ChEBI" id="CHEBI:58359"/>
    </ligand>
</feature>
<feature type="binding site" evidence="7">
    <location>
        <position position="407"/>
    </location>
    <ligand>
        <name>ATP</name>
        <dbReference type="ChEBI" id="CHEBI:30616"/>
    </ligand>
</feature>
<protein>
    <recommendedName>
        <fullName evidence="7 8">Glutamine-dependent NAD(+) synthetase</fullName>
        <ecNumber evidence="7 8">6.3.5.1</ecNumber>
    </recommendedName>
    <alternativeName>
        <fullName evidence="7 8">NAD(+) synthase [glutamine-hydrolyzing]</fullName>
    </alternativeName>
</protein>
<sequence>MNIRIQQHNPTIGDLEGNFELISEAISSAEADGIDLLLLPEMATCGYPPMDLLEYDAFLESIYEINQRVISQVNDLAVVLGTVTQNESGVGRKCYNSALVLQKGRVKAEIHKALLPNYDVYDELRYFEPGTQFECVELYGHKVGITICEDIWYNYSDPQYLTYDLQPARQLVDRGAEMILNISASPYTRNKPAIREKMLKKNVEELNVPILYANQVGGNTELISDGDSRVIDQEGRLIDRAAMFEEDIIDVEWEEGRSLQSLSGDMPPVPALPEQFFKGLRLGLRDYLQKTAVSDKVLVGLSGGIDSALVACIAKEAVGPDNVLGITMPSAFSSEGSISDSEQLAKNLGIDFEEIAIEGLYDEFNDALDPLFGDASFGLAEENLQPRIRGTLLMACSNKFGHMLLNTGNKSELATGYCTLYGDMAGGLGVIADLYKTEVYEVAHWLNNDYYKSEIIPKDILVKPPSAELRPDQKDSDSLPDYDTLDAVLKAYLEDQRSVEEIEALGFDKEMVNRILSLVDRMEFKRAQSAPVLKLSSKAFGSGRRWPIVQQWTKNRSK</sequence>
<feature type="domain" description="CN hydrolase" evidence="10">
    <location>
        <begin position="1"/>
        <end position="255"/>
    </location>
</feature>
<dbReference type="Pfam" id="PF02540">
    <property type="entry name" value="NAD_synthase"/>
    <property type="match status" value="1"/>
</dbReference>
<dbReference type="Proteomes" id="UP001207918">
    <property type="component" value="Unassembled WGS sequence"/>
</dbReference>
<dbReference type="InterPro" id="IPR003010">
    <property type="entry name" value="C-N_Hydrolase"/>
</dbReference>
<dbReference type="EMBL" id="JAGGJA010000008">
    <property type="protein sequence ID" value="MCW9707772.1"/>
    <property type="molecule type" value="Genomic_DNA"/>
</dbReference>
<proteinExistence type="inferred from homology"/>
<evidence type="ECO:0000256" key="6">
    <source>
        <dbReference type="ARBA" id="ARBA00023027"/>
    </source>
</evidence>
<reference evidence="11 12" key="1">
    <citation type="submission" date="2021-03" db="EMBL/GenBank/DDBJ databases">
        <title>Aliifodinibius sp. nov., a new bacterium isolated from saline soil.</title>
        <authorList>
            <person name="Galisteo C."/>
            <person name="De La Haba R."/>
            <person name="Sanchez-Porro C."/>
            <person name="Ventosa A."/>
        </authorList>
    </citation>
    <scope>NUCLEOTIDE SEQUENCE [LARGE SCALE GENOMIC DNA]</scope>
    <source>
        <strain evidence="11 12">1BSP15-2V2</strain>
    </source>
</reference>
<keyword evidence="12" id="KW-1185">Reference proteome</keyword>
<dbReference type="GO" id="GO:0003952">
    <property type="term" value="F:NAD+ synthase (glutamine-hydrolyzing) activity"/>
    <property type="evidence" value="ECO:0007669"/>
    <property type="project" value="UniProtKB-EC"/>
</dbReference>
<evidence type="ECO:0000256" key="8">
    <source>
        <dbReference type="PIRNR" id="PIRNR006630"/>
    </source>
</evidence>
<gene>
    <name evidence="7" type="primary">nadE</name>
    <name evidence="11" type="ORF">J6I44_12965</name>
</gene>
<dbReference type="Gene3D" id="3.40.50.620">
    <property type="entry name" value="HUPs"/>
    <property type="match status" value="1"/>
</dbReference>
<feature type="active site" description="Nucleophile; for glutaminase activity" evidence="7">
    <location>
        <position position="148"/>
    </location>
</feature>
<evidence type="ECO:0000256" key="1">
    <source>
        <dbReference type="ARBA" id="ARBA00005188"/>
    </source>
</evidence>
<dbReference type="NCBIfam" id="TIGR00552">
    <property type="entry name" value="nadE"/>
    <property type="match status" value="1"/>
</dbReference>
<feature type="active site" description="Proton acceptor; for glutaminase activity" evidence="7">
    <location>
        <position position="41"/>
    </location>
</feature>
<keyword evidence="3 7" id="KW-0436">Ligase</keyword>
<evidence type="ECO:0000313" key="12">
    <source>
        <dbReference type="Proteomes" id="UP001207918"/>
    </source>
</evidence>
<feature type="binding site" evidence="7">
    <location>
        <position position="525"/>
    </location>
    <ligand>
        <name>deamido-NAD(+)</name>
        <dbReference type="ChEBI" id="CHEBI:58437"/>
        <note>ligand shared between two neighboring subunits</note>
    </ligand>
</feature>
<dbReference type="RefSeq" id="WP_265766562.1">
    <property type="nucleotide sequence ID" value="NZ_JAGGJA010000008.1"/>
</dbReference>
<keyword evidence="6 7" id="KW-0520">NAD</keyword>
<comment type="similarity">
    <text evidence="9">Belongs to the NAD synthetase family.</text>
</comment>